<dbReference type="InterPro" id="IPR034242">
    <property type="entry name" value="MauL"/>
</dbReference>
<dbReference type="Gene3D" id="2.60.40.420">
    <property type="entry name" value="Cupredoxins - blue copper proteins"/>
    <property type="match status" value="1"/>
</dbReference>
<dbReference type="EMBL" id="BAAAEW010000004">
    <property type="protein sequence ID" value="GAA0743092.1"/>
    <property type="molecule type" value="Genomic_DNA"/>
</dbReference>
<evidence type="ECO:0008006" key="4">
    <source>
        <dbReference type="Google" id="ProtNLM"/>
    </source>
</evidence>
<dbReference type="InterPro" id="IPR013784">
    <property type="entry name" value="Carb-bd-like_fold"/>
</dbReference>
<evidence type="ECO:0000313" key="3">
    <source>
        <dbReference type="Proteomes" id="UP001500279"/>
    </source>
</evidence>
<evidence type="ECO:0000313" key="2">
    <source>
        <dbReference type="EMBL" id="GAA0743092.1"/>
    </source>
</evidence>
<gene>
    <name evidence="2" type="ORF">GCM10009107_07300</name>
</gene>
<protein>
    <recommendedName>
        <fullName evidence="4">Methylamine utilization protein</fullName>
    </recommendedName>
</protein>
<reference evidence="2 3" key="1">
    <citation type="journal article" date="2019" name="Int. J. Syst. Evol. Microbiol.">
        <title>The Global Catalogue of Microorganisms (GCM) 10K type strain sequencing project: providing services to taxonomists for standard genome sequencing and annotation.</title>
        <authorList>
            <consortium name="The Broad Institute Genomics Platform"/>
            <consortium name="The Broad Institute Genome Sequencing Center for Infectious Disease"/>
            <person name="Wu L."/>
            <person name="Ma J."/>
        </authorList>
    </citation>
    <scope>NUCLEOTIDE SEQUENCE [LARGE SCALE GENOMIC DNA]</scope>
    <source>
        <strain evidence="2 3">JCM 15503</strain>
    </source>
</reference>
<organism evidence="2 3">
    <name type="scientific">Ideonella azotifigens</name>
    <dbReference type="NCBI Taxonomy" id="513160"/>
    <lineage>
        <taxon>Bacteria</taxon>
        <taxon>Pseudomonadati</taxon>
        <taxon>Pseudomonadota</taxon>
        <taxon>Betaproteobacteria</taxon>
        <taxon>Burkholderiales</taxon>
        <taxon>Sphaerotilaceae</taxon>
        <taxon>Ideonella</taxon>
    </lineage>
</organism>
<evidence type="ECO:0000256" key="1">
    <source>
        <dbReference type="ARBA" id="ARBA00004418"/>
    </source>
</evidence>
<name>A0ABN1JMW7_9BURK</name>
<dbReference type="CDD" id="cd04221">
    <property type="entry name" value="MauL"/>
    <property type="match status" value="1"/>
</dbReference>
<dbReference type="InterPro" id="IPR008972">
    <property type="entry name" value="Cupredoxin"/>
</dbReference>
<dbReference type="RefSeq" id="WP_375140612.1">
    <property type="nucleotide sequence ID" value="NZ_BAAAEW010000004.1"/>
</dbReference>
<accession>A0ABN1JMW7</accession>
<sequence>MVLWPVLAAAGPVTVQVSGAKGQPLADAVLMLEPVGAKAAVKPAAHAEVGQEGRQFVPLVSVVTVGTPVNFPNRDRVQHHVYSFSPAKKFEIKLYHGKPSEPIVFDQPGIVVLGCNIHDTMVGWVLVVDTPWHGKTAASGQLALGEVPAGSYRLRAWHPDLAPGAPLPEQAVTVGAGPEALTVRLDAGLK</sequence>
<dbReference type="SUPFAM" id="SSF49503">
    <property type="entry name" value="Cupredoxins"/>
    <property type="match status" value="1"/>
</dbReference>
<dbReference type="Proteomes" id="UP001500279">
    <property type="component" value="Unassembled WGS sequence"/>
</dbReference>
<comment type="subcellular location">
    <subcellularLocation>
        <location evidence="1">Periplasm</location>
    </subcellularLocation>
</comment>
<dbReference type="SUPFAM" id="SSF49452">
    <property type="entry name" value="Starch-binding domain-like"/>
    <property type="match status" value="1"/>
</dbReference>
<keyword evidence="3" id="KW-1185">Reference proteome</keyword>
<comment type="caution">
    <text evidence="2">The sequence shown here is derived from an EMBL/GenBank/DDBJ whole genome shotgun (WGS) entry which is preliminary data.</text>
</comment>
<proteinExistence type="predicted"/>